<reference evidence="1 2" key="1">
    <citation type="submission" date="2016-07" db="EMBL/GenBank/DDBJ databases">
        <title>Pervasive Adenine N6-methylation of Active Genes in Fungi.</title>
        <authorList>
            <consortium name="DOE Joint Genome Institute"/>
            <person name="Mondo S.J."/>
            <person name="Dannebaum R.O."/>
            <person name="Kuo R.C."/>
            <person name="Labutti K."/>
            <person name="Haridas S."/>
            <person name="Kuo A."/>
            <person name="Salamov A."/>
            <person name="Ahrendt S.R."/>
            <person name="Lipzen A."/>
            <person name="Sullivan W."/>
            <person name="Andreopoulos W.B."/>
            <person name="Clum A."/>
            <person name="Lindquist E."/>
            <person name="Daum C."/>
            <person name="Ramamoorthy G.K."/>
            <person name="Gryganskyi A."/>
            <person name="Culley D."/>
            <person name="Magnuson J.K."/>
            <person name="James T.Y."/>
            <person name="O'Malley M.A."/>
            <person name="Stajich J.E."/>
            <person name="Spatafora J.W."/>
            <person name="Visel A."/>
            <person name="Grigoriev I.V."/>
        </authorList>
    </citation>
    <scope>NUCLEOTIDE SEQUENCE [LARGE SCALE GENOMIC DNA]</scope>
    <source>
        <strain evidence="1 2">CBS 115471</strain>
    </source>
</reference>
<dbReference type="Gene3D" id="3.90.1300.10">
    <property type="entry name" value="Amidase signature (AS) domain"/>
    <property type="match status" value="1"/>
</dbReference>
<gene>
    <name evidence="1" type="ORF">BCR34DRAFT_624835</name>
</gene>
<dbReference type="Proteomes" id="UP000193144">
    <property type="component" value="Unassembled WGS sequence"/>
</dbReference>
<dbReference type="InterPro" id="IPR036928">
    <property type="entry name" value="AS_sf"/>
</dbReference>
<organism evidence="1 2">
    <name type="scientific">Clohesyomyces aquaticus</name>
    <dbReference type="NCBI Taxonomy" id="1231657"/>
    <lineage>
        <taxon>Eukaryota</taxon>
        <taxon>Fungi</taxon>
        <taxon>Dikarya</taxon>
        <taxon>Ascomycota</taxon>
        <taxon>Pezizomycotina</taxon>
        <taxon>Dothideomycetes</taxon>
        <taxon>Pleosporomycetidae</taxon>
        <taxon>Pleosporales</taxon>
        <taxon>Lindgomycetaceae</taxon>
        <taxon>Clohesyomyces</taxon>
    </lineage>
</organism>
<evidence type="ECO:0000313" key="1">
    <source>
        <dbReference type="EMBL" id="ORY11298.1"/>
    </source>
</evidence>
<dbReference type="STRING" id="1231657.A0A1Y1ZM31"/>
<evidence type="ECO:0008006" key="3">
    <source>
        <dbReference type="Google" id="ProtNLM"/>
    </source>
</evidence>
<sequence length="240" mass="26334">MGDVVVGKTETTQFALGERPTADCVDQLAPFNPRGDGYQHPQGSSCETGVGIASYEFLDFGTRSDTRGSLAGFLDARVENINTHDSFKSYTGHAEGIDLYLGFTYSNITNYDQYQHYQVFREWYRSELVPSCEETLVLYPMGAGIEDYRDVYTSPPSAIFGNGYPGTQMSFLAALPDYTVPIGERTYFSRVTERNETLPVTIGIIATAGCDAMLMDLVVDLADAGLGFVGEVKTGKSMYT</sequence>
<dbReference type="OrthoDB" id="5423360at2759"/>
<proteinExistence type="predicted"/>
<dbReference type="EMBL" id="MCFA01000062">
    <property type="protein sequence ID" value="ORY11298.1"/>
    <property type="molecule type" value="Genomic_DNA"/>
</dbReference>
<keyword evidence="2" id="KW-1185">Reference proteome</keyword>
<evidence type="ECO:0000313" key="2">
    <source>
        <dbReference type="Proteomes" id="UP000193144"/>
    </source>
</evidence>
<protein>
    <recommendedName>
        <fullName evidence="3">Amidase domain-containing protein</fullName>
    </recommendedName>
</protein>
<comment type="caution">
    <text evidence="1">The sequence shown here is derived from an EMBL/GenBank/DDBJ whole genome shotgun (WGS) entry which is preliminary data.</text>
</comment>
<accession>A0A1Y1ZM31</accession>
<dbReference type="SUPFAM" id="SSF75304">
    <property type="entry name" value="Amidase signature (AS) enzymes"/>
    <property type="match status" value="1"/>
</dbReference>
<name>A0A1Y1ZM31_9PLEO</name>
<dbReference type="AlphaFoldDB" id="A0A1Y1ZM31"/>